<keyword evidence="6" id="KW-1185">Reference proteome</keyword>
<sequence>MQEELLNSVVKITKTRDVDSLEFSLVSTIHEFIECKEIIIYKNLSEFNSSGVERSASLRVDEENNFVWGERDILTDTSQELASCLHSACSINIQNKNGTEQRWIPVLLNDKPVGAIYIECNSLCSHQQVMINAFCRIYENYLTILNENERDKLTGLLNRQTFDRKIKMLMERQLNDHFKIKAEKTNRKIHDDSTSWLAIIDIDHFKAVNDTYGHVCGDEVLLLLAQRMSSFFRASDLVFRFGGEEFVIVFEPTTCAMITKRLEEFRQTIHETDFPFIKQLTLSIGAARMSPYDFPISVIENADKALYYAKEHGRDQLVFYHQINKKQSIAAKSDSDIELF</sequence>
<dbReference type="InterPro" id="IPR029787">
    <property type="entry name" value="Nucleotide_cyclase"/>
</dbReference>
<gene>
    <name evidence="5" type="ORF">B1199_02150</name>
</gene>
<dbReference type="PANTHER" id="PTHR45138">
    <property type="entry name" value="REGULATORY COMPONENTS OF SENSORY TRANSDUCTION SYSTEM"/>
    <property type="match status" value="1"/>
</dbReference>
<organism evidence="5 6">
    <name type="scientific">Pseudoalteromonas ulvae</name>
    <dbReference type="NCBI Taxonomy" id="107327"/>
    <lineage>
        <taxon>Bacteria</taxon>
        <taxon>Pseudomonadati</taxon>
        <taxon>Pseudomonadota</taxon>
        <taxon>Gammaproteobacteria</taxon>
        <taxon>Alteromonadales</taxon>
        <taxon>Pseudoalteromonadaceae</taxon>
        <taxon>Pseudoalteromonas</taxon>
    </lineage>
</organism>
<dbReference type="SMART" id="SM00267">
    <property type="entry name" value="GGDEF"/>
    <property type="match status" value="1"/>
</dbReference>
<reference evidence="5 6" key="1">
    <citation type="submission" date="2017-02" db="EMBL/GenBank/DDBJ databases">
        <title>Pseudoalteromonas ulvae TC14 Genome.</title>
        <authorList>
            <person name="Molmeret M."/>
        </authorList>
    </citation>
    <scope>NUCLEOTIDE SEQUENCE [LARGE SCALE GENOMIC DNA]</scope>
    <source>
        <strain evidence="5">TC14</strain>
    </source>
</reference>
<accession>A0A244CTZ9</accession>
<dbReference type="InterPro" id="IPR000160">
    <property type="entry name" value="GGDEF_dom"/>
</dbReference>
<dbReference type="EMBL" id="MWPV01000001">
    <property type="protein sequence ID" value="OUL59102.1"/>
    <property type="molecule type" value="Genomic_DNA"/>
</dbReference>
<evidence type="ECO:0000313" key="6">
    <source>
        <dbReference type="Proteomes" id="UP000194841"/>
    </source>
</evidence>
<feature type="domain" description="GGDEF" evidence="4">
    <location>
        <begin position="193"/>
        <end position="322"/>
    </location>
</feature>
<dbReference type="EC" id="2.7.7.65" evidence="2"/>
<dbReference type="Proteomes" id="UP000194841">
    <property type="component" value="Unassembled WGS sequence"/>
</dbReference>
<dbReference type="InterPro" id="IPR050469">
    <property type="entry name" value="Diguanylate_Cyclase"/>
</dbReference>
<evidence type="ECO:0000256" key="1">
    <source>
        <dbReference type="ARBA" id="ARBA00001946"/>
    </source>
</evidence>
<comment type="catalytic activity">
    <reaction evidence="3">
        <text>2 GTP = 3',3'-c-di-GMP + 2 diphosphate</text>
        <dbReference type="Rhea" id="RHEA:24898"/>
        <dbReference type="ChEBI" id="CHEBI:33019"/>
        <dbReference type="ChEBI" id="CHEBI:37565"/>
        <dbReference type="ChEBI" id="CHEBI:58805"/>
        <dbReference type="EC" id="2.7.7.65"/>
    </reaction>
</comment>
<evidence type="ECO:0000259" key="4">
    <source>
        <dbReference type="PROSITE" id="PS50887"/>
    </source>
</evidence>
<dbReference type="InterPro" id="IPR043128">
    <property type="entry name" value="Rev_trsase/Diguanyl_cyclase"/>
</dbReference>
<comment type="cofactor">
    <cofactor evidence="1">
        <name>Mg(2+)</name>
        <dbReference type="ChEBI" id="CHEBI:18420"/>
    </cofactor>
</comment>
<dbReference type="GO" id="GO:1902201">
    <property type="term" value="P:negative regulation of bacterial-type flagellum-dependent cell motility"/>
    <property type="evidence" value="ECO:0007669"/>
    <property type="project" value="TreeGrafter"/>
</dbReference>
<dbReference type="Gene3D" id="3.30.70.270">
    <property type="match status" value="1"/>
</dbReference>
<evidence type="ECO:0000313" key="5">
    <source>
        <dbReference type="EMBL" id="OUL59102.1"/>
    </source>
</evidence>
<dbReference type="SUPFAM" id="SSF55073">
    <property type="entry name" value="Nucleotide cyclase"/>
    <property type="match status" value="1"/>
</dbReference>
<comment type="caution">
    <text evidence="5">The sequence shown here is derived from an EMBL/GenBank/DDBJ whole genome shotgun (WGS) entry which is preliminary data.</text>
</comment>
<dbReference type="Pfam" id="PF00990">
    <property type="entry name" value="GGDEF"/>
    <property type="match status" value="1"/>
</dbReference>
<dbReference type="PROSITE" id="PS50887">
    <property type="entry name" value="GGDEF"/>
    <property type="match status" value="1"/>
</dbReference>
<dbReference type="FunFam" id="3.30.70.270:FF:000001">
    <property type="entry name" value="Diguanylate cyclase domain protein"/>
    <property type="match status" value="1"/>
</dbReference>
<dbReference type="OrthoDB" id="9803824at2"/>
<name>A0A244CTZ9_PSEDV</name>
<dbReference type="CDD" id="cd01949">
    <property type="entry name" value="GGDEF"/>
    <property type="match status" value="1"/>
</dbReference>
<dbReference type="PANTHER" id="PTHR45138:SF9">
    <property type="entry name" value="DIGUANYLATE CYCLASE DGCM-RELATED"/>
    <property type="match status" value="1"/>
</dbReference>
<dbReference type="RefSeq" id="WP_086742497.1">
    <property type="nucleotide sequence ID" value="NZ_MWPV01000001.1"/>
</dbReference>
<evidence type="ECO:0000256" key="2">
    <source>
        <dbReference type="ARBA" id="ARBA00012528"/>
    </source>
</evidence>
<protein>
    <recommendedName>
        <fullName evidence="2">diguanylate cyclase</fullName>
        <ecNumber evidence="2">2.7.7.65</ecNumber>
    </recommendedName>
</protein>
<dbReference type="NCBIfam" id="TIGR00254">
    <property type="entry name" value="GGDEF"/>
    <property type="match status" value="1"/>
</dbReference>
<proteinExistence type="predicted"/>
<dbReference type="GO" id="GO:0043709">
    <property type="term" value="P:cell adhesion involved in single-species biofilm formation"/>
    <property type="evidence" value="ECO:0007669"/>
    <property type="project" value="TreeGrafter"/>
</dbReference>
<dbReference type="GO" id="GO:0005886">
    <property type="term" value="C:plasma membrane"/>
    <property type="evidence" value="ECO:0007669"/>
    <property type="project" value="TreeGrafter"/>
</dbReference>
<evidence type="ECO:0000256" key="3">
    <source>
        <dbReference type="ARBA" id="ARBA00034247"/>
    </source>
</evidence>
<dbReference type="GO" id="GO:0052621">
    <property type="term" value="F:diguanylate cyclase activity"/>
    <property type="evidence" value="ECO:0007669"/>
    <property type="project" value="UniProtKB-EC"/>
</dbReference>
<dbReference type="AlphaFoldDB" id="A0A244CTZ9"/>